<keyword evidence="2" id="KW-1185">Reference proteome</keyword>
<gene>
    <name evidence="1" type="ORF">PSALAMII_LOCUS3999</name>
</gene>
<name>A0A9W4J0A9_9EURO</name>
<evidence type="ECO:0000313" key="2">
    <source>
        <dbReference type="Proteomes" id="UP001152649"/>
    </source>
</evidence>
<sequence>MGRTVDQEVHAAFVEFRAKEDDKVRSEFRNISTPSPTYETPFWGLCILVSLRSVYLLSTNSRKEYLATETTSHRVSRLAWSP</sequence>
<evidence type="ECO:0000313" key="1">
    <source>
        <dbReference type="EMBL" id="CAG8363363.1"/>
    </source>
</evidence>
<dbReference type="EMBL" id="CAJVPG010000148">
    <property type="protein sequence ID" value="CAG8363363.1"/>
    <property type="molecule type" value="Genomic_DNA"/>
</dbReference>
<organism evidence="1 2">
    <name type="scientific">Penicillium salamii</name>
    <dbReference type="NCBI Taxonomy" id="1612424"/>
    <lineage>
        <taxon>Eukaryota</taxon>
        <taxon>Fungi</taxon>
        <taxon>Dikarya</taxon>
        <taxon>Ascomycota</taxon>
        <taxon>Pezizomycotina</taxon>
        <taxon>Eurotiomycetes</taxon>
        <taxon>Eurotiomycetidae</taxon>
        <taxon>Eurotiales</taxon>
        <taxon>Aspergillaceae</taxon>
        <taxon>Penicillium</taxon>
    </lineage>
</organism>
<proteinExistence type="predicted"/>
<dbReference type="OrthoDB" id="3549121at2759"/>
<accession>A0A9W4J0A9</accession>
<protein>
    <submittedName>
        <fullName evidence="1">Uncharacterized protein</fullName>
    </submittedName>
</protein>
<dbReference type="Proteomes" id="UP001152649">
    <property type="component" value="Unassembled WGS sequence"/>
</dbReference>
<dbReference type="AlphaFoldDB" id="A0A9W4J0A9"/>
<comment type="caution">
    <text evidence="1">The sequence shown here is derived from an EMBL/GenBank/DDBJ whole genome shotgun (WGS) entry which is preliminary data.</text>
</comment>
<reference evidence="1" key="1">
    <citation type="submission" date="2021-07" db="EMBL/GenBank/DDBJ databases">
        <authorList>
            <person name="Branca A.L. A."/>
        </authorList>
    </citation>
    <scope>NUCLEOTIDE SEQUENCE</scope>
</reference>